<sequence>MFFTHGTADRIAPYDGGEVKAFSLSGRGSGISIDASVAIWRELAGLTAPPATHLYPHLQARDPTSATRMTWGAAPAQLQIELLRIDGGGHTGSSRCEKPGLLTERTDRQDES</sequence>
<evidence type="ECO:0000313" key="2">
    <source>
        <dbReference type="EMBL" id="MRW86684.1"/>
    </source>
</evidence>
<comment type="caution">
    <text evidence="2">The sequence shown here is derived from an EMBL/GenBank/DDBJ whole genome shotgun (WGS) entry which is preliminary data.</text>
</comment>
<dbReference type="AlphaFoldDB" id="A0A844DFB6"/>
<dbReference type="EMBL" id="WKJL01000018">
    <property type="protein sequence ID" value="MRW86684.1"/>
    <property type="molecule type" value="Genomic_DNA"/>
</dbReference>
<feature type="region of interest" description="Disordered" evidence="1">
    <location>
        <begin position="88"/>
        <end position="112"/>
    </location>
</feature>
<evidence type="ECO:0000256" key="1">
    <source>
        <dbReference type="SAM" id="MobiDB-lite"/>
    </source>
</evidence>
<evidence type="ECO:0000313" key="3">
    <source>
        <dbReference type="Proteomes" id="UP000439986"/>
    </source>
</evidence>
<gene>
    <name evidence="2" type="ORF">GJ698_21685</name>
</gene>
<dbReference type="RefSeq" id="WP_154359939.1">
    <property type="nucleotide sequence ID" value="NZ_WKJL01000018.1"/>
</dbReference>
<dbReference type="Proteomes" id="UP000439986">
    <property type="component" value="Unassembled WGS sequence"/>
</dbReference>
<name>A0A844DFB6_9BURK</name>
<keyword evidence="3" id="KW-1185">Reference proteome</keyword>
<reference evidence="2 3" key="1">
    <citation type="submission" date="2019-11" db="EMBL/GenBank/DDBJ databases">
        <title>Novel species isolated from a subtropical stream in China.</title>
        <authorList>
            <person name="Lu H."/>
        </authorList>
    </citation>
    <scope>NUCLEOTIDE SEQUENCE [LARGE SCALE GENOMIC DNA]</scope>
    <source>
        <strain evidence="2 3">FT26W</strain>
    </source>
</reference>
<organism evidence="2 3">
    <name type="scientific">Duganella aquatilis</name>
    <dbReference type="NCBI Taxonomy" id="2666082"/>
    <lineage>
        <taxon>Bacteria</taxon>
        <taxon>Pseudomonadati</taxon>
        <taxon>Pseudomonadota</taxon>
        <taxon>Betaproteobacteria</taxon>
        <taxon>Burkholderiales</taxon>
        <taxon>Oxalobacteraceae</taxon>
        <taxon>Telluria group</taxon>
        <taxon>Duganella</taxon>
    </lineage>
</organism>
<accession>A0A844DFB6</accession>
<protein>
    <submittedName>
        <fullName evidence="2">Uncharacterized protein</fullName>
    </submittedName>
</protein>
<proteinExistence type="predicted"/>